<evidence type="ECO:0000313" key="5">
    <source>
        <dbReference type="Proteomes" id="UP000662074"/>
    </source>
</evidence>
<dbReference type="AlphaFoldDB" id="A0A917J5J6"/>
<dbReference type="Proteomes" id="UP000662074">
    <property type="component" value="Unassembled WGS sequence"/>
</dbReference>
<comment type="similarity">
    <text evidence="1">Belongs to the NAD(P)-dependent epimerase/dehydratase family. SDR39U1 subfamily.</text>
</comment>
<dbReference type="InterPro" id="IPR010099">
    <property type="entry name" value="SDR39U1"/>
</dbReference>
<reference evidence="4" key="1">
    <citation type="journal article" date="2014" name="Int. J. Syst. Evol. Microbiol.">
        <title>Complete genome sequence of Corynebacterium casei LMG S-19264T (=DSM 44701T), isolated from a smear-ripened cheese.</title>
        <authorList>
            <consortium name="US DOE Joint Genome Institute (JGI-PGF)"/>
            <person name="Walter F."/>
            <person name="Albersmeier A."/>
            <person name="Kalinowski J."/>
            <person name="Ruckert C."/>
        </authorList>
    </citation>
    <scope>NUCLEOTIDE SEQUENCE</scope>
    <source>
        <strain evidence="4">CCM 8711</strain>
    </source>
</reference>
<dbReference type="PANTHER" id="PTHR11092:SF0">
    <property type="entry name" value="EPIMERASE FAMILY PROTEIN SDR39U1"/>
    <property type="match status" value="1"/>
</dbReference>
<dbReference type="Gene3D" id="3.40.50.720">
    <property type="entry name" value="NAD(P)-binding Rossmann-like Domain"/>
    <property type="match status" value="1"/>
</dbReference>
<dbReference type="NCBIfam" id="TIGR01777">
    <property type="entry name" value="yfcH"/>
    <property type="match status" value="1"/>
</dbReference>
<accession>A0A917J5J6</accession>
<dbReference type="InterPro" id="IPR001509">
    <property type="entry name" value="Epimerase_deHydtase"/>
</dbReference>
<protein>
    <submittedName>
        <fullName evidence="4">NAD-dependent epimerase</fullName>
    </submittedName>
</protein>
<evidence type="ECO:0000313" key="4">
    <source>
        <dbReference type="EMBL" id="GGI49493.1"/>
    </source>
</evidence>
<comment type="caution">
    <text evidence="4">The sequence shown here is derived from an EMBL/GenBank/DDBJ whole genome shotgun (WGS) entry which is preliminary data.</text>
</comment>
<dbReference type="RefSeq" id="WP_188413816.1">
    <property type="nucleotide sequence ID" value="NZ_BMDO01000001.1"/>
</dbReference>
<keyword evidence="5" id="KW-1185">Reference proteome</keyword>
<feature type="domain" description="NAD-dependent epimerase/dehydratase" evidence="2">
    <location>
        <begin position="6"/>
        <end position="127"/>
    </location>
</feature>
<dbReference type="InterPro" id="IPR013549">
    <property type="entry name" value="DUF1731"/>
</dbReference>
<name>A0A917J5J6_9SPHI</name>
<gene>
    <name evidence="4" type="ORF">GCM10011425_07050</name>
</gene>
<proteinExistence type="inferred from homology"/>
<organism evidence="4 5">
    <name type="scientific">Mucilaginibacter galii</name>
    <dbReference type="NCBI Taxonomy" id="2005073"/>
    <lineage>
        <taxon>Bacteria</taxon>
        <taxon>Pseudomonadati</taxon>
        <taxon>Bacteroidota</taxon>
        <taxon>Sphingobacteriia</taxon>
        <taxon>Sphingobacteriales</taxon>
        <taxon>Sphingobacteriaceae</taxon>
        <taxon>Mucilaginibacter</taxon>
    </lineage>
</organism>
<dbReference type="Pfam" id="PF08338">
    <property type="entry name" value="DUF1731"/>
    <property type="match status" value="1"/>
</dbReference>
<dbReference type="InterPro" id="IPR036291">
    <property type="entry name" value="NAD(P)-bd_dom_sf"/>
</dbReference>
<dbReference type="SUPFAM" id="SSF51735">
    <property type="entry name" value="NAD(P)-binding Rossmann-fold domains"/>
    <property type="match status" value="1"/>
</dbReference>
<evidence type="ECO:0000256" key="1">
    <source>
        <dbReference type="ARBA" id="ARBA00009353"/>
    </source>
</evidence>
<reference evidence="4" key="2">
    <citation type="submission" date="2020-09" db="EMBL/GenBank/DDBJ databases">
        <authorList>
            <person name="Sun Q."/>
            <person name="Sedlacek I."/>
        </authorList>
    </citation>
    <scope>NUCLEOTIDE SEQUENCE</scope>
    <source>
        <strain evidence="4">CCM 8711</strain>
    </source>
</reference>
<dbReference type="PANTHER" id="PTHR11092">
    <property type="entry name" value="SUGAR NUCLEOTIDE EPIMERASE RELATED"/>
    <property type="match status" value="1"/>
</dbReference>
<evidence type="ECO:0000259" key="2">
    <source>
        <dbReference type="Pfam" id="PF01370"/>
    </source>
</evidence>
<evidence type="ECO:0000259" key="3">
    <source>
        <dbReference type="Pfam" id="PF08338"/>
    </source>
</evidence>
<dbReference type="Pfam" id="PF01370">
    <property type="entry name" value="Epimerase"/>
    <property type="match status" value="1"/>
</dbReference>
<feature type="domain" description="DUF1731" evidence="3">
    <location>
        <begin position="254"/>
        <end position="300"/>
    </location>
</feature>
<dbReference type="EMBL" id="BMDO01000001">
    <property type="protein sequence ID" value="GGI49493.1"/>
    <property type="molecule type" value="Genomic_DNA"/>
</dbReference>
<sequence length="302" mass="33101">MPNHHVLITGATGLIGKPLTDALLKKGYQVSHLSRSAGKNPQVKTYIWDVDKGQIDEHCIDGVQTIIHLAGAGIAEKRWTKKRKALLINTRTQSIRLIYQVLQKQPHQVKNVISASATGYYSNRGDELLTEDSKPLNDFLGTCCIEWEKAVDEGEALGLSITKFRTGVVLSTKGGALPPISLPVKFGLGASIGNGRQFIPWIHWQDAVDMYLQAIEGHLPADVYNMVAPNPVNNKQLTQAVALQLRKPLWAPNVPAFLLKLALGEMSLVVLGSTRVSALKVQDAGYKFKFENITDALSNIYG</sequence>